<organism evidence="3 4">
    <name type="scientific">Hondaea fermentalgiana</name>
    <dbReference type="NCBI Taxonomy" id="2315210"/>
    <lineage>
        <taxon>Eukaryota</taxon>
        <taxon>Sar</taxon>
        <taxon>Stramenopiles</taxon>
        <taxon>Bigyra</taxon>
        <taxon>Labyrinthulomycetes</taxon>
        <taxon>Thraustochytrida</taxon>
        <taxon>Thraustochytriidae</taxon>
        <taxon>Hondaea</taxon>
    </lineage>
</organism>
<dbReference type="Pfam" id="PF11397">
    <property type="entry name" value="GlcNAc"/>
    <property type="match status" value="1"/>
</dbReference>
<dbReference type="InterPro" id="IPR029044">
    <property type="entry name" value="Nucleotide-diphossugar_trans"/>
</dbReference>
<feature type="transmembrane region" description="Helical" evidence="2">
    <location>
        <begin position="496"/>
        <end position="518"/>
    </location>
</feature>
<sequence length="537" mass="60383">MRTRATAVECKALALGVTLLISTSLLMLTEPIRGELPPREKAGWHDTSIVHDQEGWVRVPEQAWGKPHPPYDDRWKSNETTIIVLVAALRESRLAATLQSAFDNADVPARVRFGVVQQNAPNDEDCLAKLCELRGKPLRAVPDGGGFENPNGCVEFDQVRVLRLDASEAAGPVYARGLQPQLLQDEDYCMQIDAHTIFKKGWDRALLREWAATQNEFAVLSTYPTNYKDLDKNSNHHWEMPHICGVQIRSGGFISNKQAGAAANLERPLIAPLWAAGLSFSRCHAERWVPNDKHLRHIFSGEEFHRGARLWTHGYDFYSITRPTIGVYYGNEKGGKGGWYSNSKEHQRSLARLMTALEFKDSDQSPEARARLGEFTLGTRRTIDQYIAFSGVDVRKAVSHDKCIVEYVPWDDAGLEERIRREELELAARYARRKSSASKTSSKSASQMQASKTLSRKSSGTETFPARTGPFRMPPLASFTTDAMQEKMAHPHAVRALSPASFCILGMFTLFCGLRGLFELRRRGMLRDLHFKGRRAQ</sequence>
<reference evidence="3 4" key="1">
    <citation type="submission" date="2017-12" db="EMBL/GenBank/DDBJ databases">
        <title>Sequencing, de novo assembly and annotation of complete genome of a new Thraustochytrid species, strain FCC1311.</title>
        <authorList>
            <person name="Sedici K."/>
            <person name="Godart F."/>
            <person name="Aiese Cigliano R."/>
            <person name="Sanseverino W."/>
            <person name="Barakat M."/>
            <person name="Ortet P."/>
            <person name="Marechal E."/>
            <person name="Cagnac O."/>
            <person name="Amato A."/>
        </authorList>
    </citation>
    <scope>NUCLEOTIDE SEQUENCE [LARGE SCALE GENOMIC DNA]</scope>
</reference>
<dbReference type="SUPFAM" id="SSF53448">
    <property type="entry name" value="Nucleotide-diphospho-sugar transferases"/>
    <property type="match status" value="1"/>
</dbReference>
<proteinExistence type="predicted"/>
<dbReference type="GO" id="GO:0016757">
    <property type="term" value="F:glycosyltransferase activity"/>
    <property type="evidence" value="ECO:0007669"/>
    <property type="project" value="UniProtKB-KW"/>
</dbReference>
<dbReference type="AlphaFoldDB" id="A0A2R5GAB3"/>
<accession>A0A2R5GAB3</accession>
<dbReference type="InParanoid" id="A0A2R5GAB3"/>
<evidence type="ECO:0000313" key="3">
    <source>
        <dbReference type="EMBL" id="GBG27229.1"/>
    </source>
</evidence>
<dbReference type="Proteomes" id="UP000241890">
    <property type="component" value="Unassembled WGS sequence"/>
</dbReference>
<keyword evidence="2" id="KW-1133">Transmembrane helix</keyword>
<evidence type="ECO:0000256" key="2">
    <source>
        <dbReference type="SAM" id="Phobius"/>
    </source>
</evidence>
<evidence type="ECO:0000313" key="4">
    <source>
        <dbReference type="Proteomes" id="UP000241890"/>
    </source>
</evidence>
<keyword evidence="3" id="KW-0328">Glycosyltransferase</keyword>
<keyword evidence="4" id="KW-1185">Reference proteome</keyword>
<keyword evidence="3" id="KW-0808">Transferase</keyword>
<protein>
    <submittedName>
        <fullName evidence="3">Skp1-protein-hydroxyproline N-acetylglucosaminyltransferase</fullName>
    </submittedName>
</protein>
<feature type="region of interest" description="Disordered" evidence="1">
    <location>
        <begin position="435"/>
        <end position="472"/>
    </location>
</feature>
<comment type="caution">
    <text evidence="3">The sequence shown here is derived from an EMBL/GenBank/DDBJ whole genome shotgun (WGS) entry which is preliminary data.</text>
</comment>
<dbReference type="PANTHER" id="PTHR34496">
    <property type="entry name" value="GLCNAC TRANSFERASE-RELATED"/>
    <property type="match status" value="1"/>
</dbReference>
<keyword evidence="2" id="KW-0472">Membrane</keyword>
<feature type="transmembrane region" description="Helical" evidence="2">
    <location>
        <begin position="12"/>
        <end position="29"/>
    </location>
</feature>
<evidence type="ECO:0000256" key="1">
    <source>
        <dbReference type="SAM" id="MobiDB-lite"/>
    </source>
</evidence>
<dbReference type="InterPro" id="IPR021067">
    <property type="entry name" value="Glycosyltransferase"/>
</dbReference>
<name>A0A2R5GAB3_9STRA</name>
<dbReference type="EMBL" id="BEYU01000028">
    <property type="protein sequence ID" value="GBG27229.1"/>
    <property type="molecule type" value="Genomic_DNA"/>
</dbReference>
<keyword evidence="2" id="KW-0812">Transmembrane</keyword>
<feature type="compositionally biased region" description="Low complexity" evidence="1">
    <location>
        <begin position="437"/>
        <end position="453"/>
    </location>
</feature>
<gene>
    <name evidence="3" type="ORF">FCC1311_034512</name>
</gene>
<dbReference type="OrthoDB" id="76265at2759"/>
<dbReference type="PANTHER" id="PTHR34496:SF6">
    <property type="entry name" value="GLYCOSYLTRANSFERASE 2-LIKE DOMAIN-CONTAINING PROTEIN"/>
    <property type="match status" value="1"/>
</dbReference>